<keyword evidence="2" id="KW-1133">Transmembrane helix</keyword>
<feature type="compositionally biased region" description="Basic residues" evidence="1">
    <location>
        <begin position="11"/>
        <end position="22"/>
    </location>
</feature>
<evidence type="ECO:0000313" key="4">
    <source>
        <dbReference type="Proteomes" id="UP000229344"/>
    </source>
</evidence>
<accession>A0A2H0UEP9</accession>
<evidence type="ECO:0000256" key="1">
    <source>
        <dbReference type="SAM" id="MobiDB-lite"/>
    </source>
</evidence>
<evidence type="ECO:0000256" key="2">
    <source>
        <dbReference type="SAM" id="Phobius"/>
    </source>
</evidence>
<gene>
    <name evidence="3" type="ORF">COU16_00265</name>
</gene>
<feature type="compositionally biased region" description="Basic and acidic residues" evidence="1">
    <location>
        <begin position="1"/>
        <end position="10"/>
    </location>
</feature>
<reference evidence="4" key="1">
    <citation type="submission" date="2017-09" db="EMBL/GenBank/DDBJ databases">
        <title>Depth-based differentiation of microbial function through sediment-hosted aquifers and enrichment of novel symbionts in the deep terrestrial subsurface.</title>
        <authorList>
            <person name="Probst A.J."/>
            <person name="Ladd B."/>
            <person name="Jarett J.K."/>
            <person name="Geller-Mcgrath D.E."/>
            <person name="Sieber C.M.K."/>
            <person name="Emerson J.B."/>
            <person name="Anantharaman K."/>
            <person name="Thomas B.C."/>
            <person name="Malmstrom R."/>
            <person name="Stieglmeier M."/>
            <person name="Klingl A."/>
            <person name="Woyke T."/>
            <person name="Ryan C.M."/>
            <person name="Banfield J.F."/>
        </authorList>
    </citation>
    <scope>NUCLEOTIDE SEQUENCE [LARGE SCALE GENOMIC DNA]</scope>
</reference>
<name>A0A2H0UEP9_9BACT</name>
<feature type="transmembrane region" description="Helical" evidence="2">
    <location>
        <begin position="76"/>
        <end position="96"/>
    </location>
</feature>
<feature type="region of interest" description="Disordered" evidence="1">
    <location>
        <begin position="1"/>
        <end position="68"/>
    </location>
</feature>
<evidence type="ECO:0000313" key="3">
    <source>
        <dbReference type="EMBL" id="PIR84882.1"/>
    </source>
</evidence>
<organism evidence="3 4">
    <name type="scientific">Candidatus Kaiserbacteria bacterium CG10_big_fil_rev_8_21_14_0_10_47_16</name>
    <dbReference type="NCBI Taxonomy" id="1974608"/>
    <lineage>
        <taxon>Bacteria</taxon>
        <taxon>Candidatus Kaiseribacteriota</taxon>
    </lineage>
</organism>
<dbReference type="Proteomes" id="UP000229344">
    <property type="component" value="Unassembled WGS sequence"/>
</dbReference>
<dbReference type="AlphaFoldDB" id="A0A2H0UEP9"/>
<proteinExistence type="predicted"/>
<protein>
    <submittedName>
        <fullName evidence="3">Uncharacterized protein</fullName>
    </submittedName>
</protein>
<comment type="caution">
    <text evidence="3">The sequence shown here is derived from an EMBL/GenBank/DDBJ whole genome shotgun (WGS) entry which is preliminary data.</text>
</comment>
<keyword evidence="2" id="KW-0472">Membrane</keyword>
<sequence>MPQSKEQAEKPKKRAPRKRASKPVKTSEVASSVSIHKVLPPEATPLSRQPEPVEPSPTATVPPVETNKPRTRNRRFIHGFLIFLVILFAAALWYQFVYSSPESTARRADKEAERTIAEVGTLILLPTSEIPVIYDIDDPVLLMRQQPFFTGAEKGDKLLIYSTQGKAIIYSPRRHIIVNVGGIVTDTAETAGLEATTNISTTSDDGS</sequence>
<keyword evidence="2" id="KW-0812">Transmembrane</keyword>
<dbReference type="EMBL" id="PFBI01000002">
    <property type="protein sequence ID" value="PIR84882.1"/>
    <property type="molecule type" value="Genomic_DNA"/>
</dbReference>